<evidence type="ECO:0000256" key="1">
    <source>
        <dbReference type="SAM" id="MobiDB-lite"/>
    </source>
</evidence>
<evidence type="ECO:0000313" key="3">
    <source>
        <dbReference type="Proteomes" id="UP001595751"/>
    </source>
</evidence>
<evidence type="ECO:0008006" key="4">
    <source>
        <dbReference type="Google" id="ProtNLM"/>
    </source>
</evidence>
<proteinExistence type="predicted"/>
<dbReference type="EMBL" id="JBHRZN010000002">
    <property type="protein sequence ID" value="MFC3849768.1"/>
    <property type="molecule type" value="Genomic_DNA"/>
</dbReference>
<evidence type="ECO:0000313" key="2">
    <source>
        <dbReference type="EMBL" id="MFC3849768.1"/>
    </source>
</evidence>
<reference evidence="3" key="1">
    <citation type="journal article" date="2019" name="Int. J. Syst. Evol. Microbiol.">
        <title>The Global Catalogue of Microorganisms (GCM) 10K type strain sequencing project: providing services to taxonomists for standard genome sequencing and annotation.</title>
        <authorList>
            <consortium name="The Broad Institute Genomics Platform"/>
            <consortium name="The Broad Institute Genome Sequencing Center for Infectious Disease"/>
            <person name="Wu L."/>
            <person name="Ma J."/>
        </authorList>
    </citation>
    <scope>NUCLEOTIDE SEQUENCE [LARGE SCALE GENOMIC DNA]</scope>
    <source>
        <strain evidence="3">CCUG 53252</strain>
    </source>
</reference>
<keyword evidence="3" id="KW-1185">Reference proteome</keyword>
<protein>
    <recommendedName>
        <fullName evidence="4">RecT-like ssDNA binding protein</fullName>
    </recommendedName>
</protein>
<sequence length="307" mass="32607">MTTQNLPDTAHQGEAMPLTAPSSSQALASLKEQAEAMGAAMQVAEAMCSTELVPKQYRGKPHDGAAAILYGAELGLNAIQSLQQVMVINGKPGVEARTMVGLLRAHGYRFDVTENTDTAVTVVGTAPTGETYTARWTIDMAQQAGYTKNSLYKQIPAAMLYAKAATEVCRRLGSHILSGIAYSVEELRLSEPVQAQATRADRPTAGGGAVSAIEAARSRMHARQDEQAPVDVSEMQEAPAVDAQAVIDGNAMLRELLDGLVASRSEEEMQSKVGAHVSKLGDDEAALAVLREAWTERASELAAEVQQ</sequence>
<organism evidence="2 3">
    <name type="scientific">Corynebacterium hansenii</name>
    <dbReference type="NCBI Taxonomy" id="394964"/>
    <lineage>
        <taxon>Bacteria</taxon>
        <taxon>Bacillati</taxon>
        <taxon>Actinomycetota</taxon>
        <taxon>Actinomycetes</taxon>
        <taxon>Mycobacteriales</taxon>
        <taxon>Corynebacteriaceae</taxon>
        <taxon>Corynebacterium</taxon>
    </lineage>
</organism>
<comment type="caution">
    <text evidence="2">The sequence shown here is derived from an EMBL/GenBank/DDBJ whole genome shotgun (WGS) entry which is preliminary data.</text>
</comment>
<accession>A0ABV7ZMI1</accession>
<feature type="region of interest" description="Disordered" evidence="1">
    <location>
        <begin position="1"/>
        <end position="22"/>
    </location>
</feature>
<gene>
    <name evidence="2" type="ORF">ACFORJ_06270</name>
</gene>
<dbReference type="RefSeq" id="WP_290288796.1">
    <property type="nucleotide sequence ID" value="NZ_CP047211.1"/>
</dbReference>
<name>A0ABV7ZMI1_9CORY</name>
<dbReference type="Proteomes" id="UP001595751">
    <property type="component" value="Unassembled WGS sequence"/>
</dbReference>